<protein>
    <submittedName>
        <fullName evidence="2">Uncharacterized protein</fullName>
    </submittedName>
</protein>
<keyword evidence="1" id="KW-0175">Coiled coil</keyword>
<evidence type="ECO:0000313" key="2">
    <source>
        <dbReference type="EMBL" id="KKL12612.1"/>
    </source>
</evidence>
<sequence>MRGKQEDKFKEETERAIKELKQRVEALERLAAKHSHAPLYFARGLRNE</sequence>
<evidence type="ECO:0000256" key="1">
    <source>
        <dbReference type="SAM" id="Coils"/>
    </source>
</evidence>
<dbReference type="AlphaFoldDB" id="A0A0F9BFK4"/>
<feature type="coiled-coil region" evidence="1">
    <location>
        <begin position="10"/>
        <end position="37"/>
    </location>
</feature>
<accession>A0A0F9BFK4</accession>
<proteinExistence type="predicted"/>
<dbReference type="EMBL" id="LAZR01041190">
    <property type="protein sequence ID" value="KKL12612.1"/>
    <property type="molecule type" value="Genomic_DNA"/>
</dbReference>
<organism evidence="2">
    <name type="scientific">marine sediment metagenome</name>
    <dbReference type="NCBI Taxonomy" id="412755"/>
    <lineage>
        <taxon>unclassified sequences</taxon>
        <taxon>metagenomes</taxon>
        <taxon>ecological metagenomes</taxon>
    </lineage>
</organism>
<comment type="caution">
    <text evidence="2">The sequence shown here is derived from an EMBL/GenBank/DDBJ whole genome shotgun (WGS) entry which is preliminary data.</text>
</comment>
<gene>
    <name evidence="2" type="ORF">LCGC14_2534030</name>
</gene>
<name>A0A0F9BFK4_9ZZZZ</name>
<reference evidence="2" key="1">
    <citation type="journal article" date="2015" name="Nature">
        <title>Complex archaea that bridge the gap between prokaryotes and eukaryotes.</title>
        <authorList>
            <person name="Spang A."/>
            <person name="Saw J.H."/>
            <person name="Jorgensen S.L."/>
            <person name="Zaremba-Niedzwiedzka K."/>
            <person name="Martijn J."/>
            <person name="Lind A.E."/>
            <person name="van Eijk R."/>
            <person name="Schleper C."/>
            <person name="Guy L."/>
            <person name="Ettema T.J."/>
        </authorList>
    </citation>
    <scope>NUCLEOTIDE SEQUENCE</scope>
</reference>